<gene>
    <name evidence="4" type="ORF">ACFSW6_08575</name>
</gene>
<dbReference type="RefSeq" id="WP_066469865.1">
    <property type="nucleotide sequence ID" value="NZ_BCNT01000001.1"/>
</dbReference>
<dbReference type="InterPro" id="IPR050493">
    <property type="entry name" value="FAD-dep_Monooxygenase_BioMet"/>
</dbReference>
<dbReference type="Gene3D" id="3.50.50.60">
    <property type="entry name" value="FAD/NAD(P)-binding domain"/>
    <property type="match status" value="1"/>
</dbReference>
<organism evidence="4 5">
    <name type="scientific">Comamonas terrae</name>
    <dbReference type="NCBI Taxonomy" id="673548"/>
    <lineage>
        <taxon>Bacteria</taxon>
        <taxon>Pseudomonadati</taxon>
        <taxon>Pseudomonadota</taxon>
        <taxon>Betaproteobacteria</taxon>
        <taxon>Burkholderiales</taxon>
        <taxon>Comamonadaceae</taxon>
        <taxon>Comamonas</taxon>
    </lineage>
</organism>
<evidence type="ECO:0000256" key="2">
    <source>
        <dbReference type="ARBA" id="ARBA00023033"/>
    </source>
</evidence>
<dbReference type="PANTHER" id="PTHR13789">
    <property type="entry name" value="MONOOXYGENASE"/>
    <property type="match status" value="1"/>
</dbReference>
<proteinExistence type="predicted"/>
<dbReference type="Proteomes" id="UP001597463">
    <property type="component" value="Unassembled WGS sequence"/>
</dbReference>
<keyword evidence="2" id="KW-0503">Monooxygenase</keyword>
<reference evidence="5" key="1">
    <citation type="journal article" date="2019" name="Int. J. Syst. Evol. Microbiol.">
        <title>The Global Catalogue of Microorganisms (GCM) 10K type strain sequencing project: providing services to taxonomists for standard genome sequencing and annotation.</title>
        <authorList>
            <consortium name="The Broad Institute Genomics Platform"/>
            <consortium name="The Broad Institute Genome Sequencing Center for Infectious Disease"/>
            <person name="Wu L."/>
            <person name="Ma J."/>
        </authorList>
    </citation>
    <scope>NUCLEOTIDE SEQUENCE [LARGE SCALE GENOMIC DNA]</scope>
    <source>
        <strain evidence="5">TISTR 1906</strain>
    </source>
</reference>
<dbReference type="EMBL" id="JBHUMV010000003">
    <property type="protein sequence ID" value="MFD2754140.1"/>
    <property type="molecule type" value="Genomic_DNA"/>
</dbReference>
<keyword evidence="5" id="KW-1185">Reference proteome</keyword>
<dbReference type="InterPro" id="IPR002938">
    <property type="entry name" value="FAD-bd"/>
</dbReference>
<dbReference type="SUPFAM" id="SSF54373">
    <property type="entry name" value="FAD-linked reductases, C-terminal domain"/>
    <property type="match status" value="1"/>
</dbReference>
<dbReference type="PRINTS" id="PR00420">
    <property type="entry name" value="RNGMNOXGNASE"/>
</dbReference>
<evidence type="ECO:0000313" key="4">
    <source>
        <dbReference type="EMBL" id="MFD2754140.1"/>
    </source>
</evidence>
<dbReference type="PANTHER" id="PTHR13789:SF268">
    <property type="entry name" value="5-METHYLPHENAZINE-1-CARBOXYLATE 1-MONOOXYGENASE"/>
    <property type="match status" value="1"/>
</dbReference>
<feature type="domain" description="FAD-binding" evidence="3">
    <location>
        <begin position="2"/>
        <end position="356"/>
    </location>
</feature>
<dbReference type="InterPro" id="IPR036188">
    <property type="entry name" value="FAD/NAD-bd_sf"/>
</dbReference>
<dbReference type="SUPFAM" id="SSF51905">
    <property type="entry name" value="FAD/NAD(P)-binding domain"/>
    <property type="match status" value="1"/>
</dbReference>
<dbReference type="NCBIfam" id="NF005720">
    <property type="entry name" value="PRK07538.1"/>
    <property type="match status" value="1"/>
</dbReference>
<dbReference type="Gene3D" id="3.30.9.30">
    <property type="match status" value="1"/>
</dbReference>
<evidence type="ECO:0000256" key="1">
    <source>
        <dbReference type="ARBA" id="ARBA00023002"/>
    </source>
</evidence>
<comment type="caution">
    <text evidence="4">The sequence shown here is derived from an EMBL/GenBank/DDBJ whole genome shotgun (WGS) entry which is preliminary data.</text>
</comment>
<sequence length="410" mass="44930">MKVAIIGGGIGGLSLALALHQRGIACEVFEGVSEVREVGVGITLLPHAMKELSDLGVQPALEALAIENLESVFFNRHGQYVYREPRGRHAGYSLPELGIHRGKLHRVLYEAVVERLGAAAVHVNHRCERVESSDSGVTVHFCAQADGYRPAAAQADIAIGCDGVNSTVRRQFYPHEKPAFGGINTWRGVSRFRPILSGKSYIRIGTVETGKMVIYPIADDIDGQGTQLVNWVAEIRDPAMQMNDWNKTGDAATVAALFQDWRFDWLDVPALIAAAETVFEYPMVDKDPVPRWSFGRISLLGDAAHPMYPRGSNGSAQAMRDARALADILAAHPEGDPEALLQQYEAQRLPATSKIVLTNRSMPPDYIIMKADELSGGQPFTHIDDLISQEELRAIARNYEQVAGFANPVR</sequence>
<accession>A0ABW5UKY7</accession>
<evidence type="ECO:0000313" key="5">
    <source>
        <dbReference type="Proteomes" id="UP001597463"/>
    </source>
</evidence>
<name>A0ABW5UKY7_9BURK</name>
<protein>
    <submittedName>
        <fullName evidence="4">Flavin-dependent oxidoreductase</fullName>
    </submittedName>
</protein>
<dbReference type="Pfam" id="PF01494">
    <property type="entry name" value="FAD_binding_3"/>
    <property type="match status" value="1"/>
</dbReference>
<keyword evidence="1" id="KW-0560">Oxidoreductase</keyword>
<evidence type="ECO:0000259" key="3">
    <source>
        <dbReference type="Pfam" id="PF01494"/>
    </source>
</evidence>